<evidence type="ECO:0000256" key="1">
    <source>
        <dbReference type="ARBA" id="ARBA00004115"/>
    </source>
</evidence>
<proteinExistence type="inferred from homology"/>
<keyword evidence="3" id="KW-0256">Endoplasmic reticulum</keyword>
<dbReference type="Proteomes" id="UP000274429">
    <property type="component" value="Unassembled WGS sequence"/>
</dbReference>
<dbReference type="UniPathway" id="UPA00378"/>
<evidence type="ECO:0000313" key="7">
    <source>
        <dbReference type="WBParaSite" id="TTAC_0000358501-mRNA-1"/>
    </source>
</evidence>
<dbReference type="STRING" id="6205.A0A0R3WS45"/>
<dbReference type="InterPro" id="IPR055457">
    <property type="entry name" value="OST48_N"/>
</dbReference>
<dbReference type="OrthoDB" id="29105at2759"/>
<comment type="similarity">
    <text evidence="3">Belongs to the DDOST 48 kDa subunit family.</text>
</comment>
<comment type="subunit">
    <text evidence="3">Component of the oligosaccharyltransferase (OST) complex.</text>
</comment>
<organism evidence="7">
    <name type="scientific">Hydatigena taeniaeformis</name>
    <name type="common">Feline tapeworm</name>
    <name type="synonym">Taenia taeniaeformis</name>
    <dbReference type="NCBI Taxonomy" id="6205"/>
    <lineage>
        <taxon>Eukaryota</taxon>
        <taxon>Metazoa</taxon>
        <taxon>Spiralia</taxon>
        <taxon>Lophotrochozoa</taxon>
        <taxon>Platyhelminthes</taxon>
        <taxon>Cestoda</taxon>
        <taxon>Eucestoda</taxon>
        <taxon>Cyclophyllidea</taxon>
        <taxon>Taeniidae</taxon>
        <taxon>Hydatigera</taxon>
    </lineage>
</organism>
<protein>
    <recommendedName>
        <fullName evidence="2 3">Dolichyl-diphosphooligosaccharide--protein glycosyltransferase 48 kDa subunit</fullName>
        <shortName evidence="3">Oligosaccharyl transferase 48 kDa subunit</shortName>
    </recommendedName>
</protein>
<evidence type="ECO:0000256" key="3">
    <source>
        <dbReference type="RuleBase" id="RU361142"/>
    </source>
</evidence>
<dbReference type="PANTHER" id="PTHR10830">
    <property type="entry name" value="DOLICHYL-DIPHOSPHOOLIGOSACCHARIDE--PROTEIN GLYCOSYLTRANSFERASE 48 KDA SUBUNIT"/>
    <property type="match status" value="1"/>
</dbReference>
<sequence length="254" mass="28330">MFRFTRIYAERNYQLTFKYADDSTLDLKQFGEYNYQHVIIFAPTTTEFGGYVSVKALADFVDNGGNVLVAGGPELGDAVRDFAGECGVEFDANNSSVIDHYNFDEMDNGDHTLIIVNPEDAIKVPIITGGFKNPILYRGVGISTDPTNPLLISVLHGSATSYSYDTRKIVSEYPTTVGKNTQLVIALQARNNARVVFTGSIEMFSDIFYSSPVYSKVTNKRFERSSNAEFCDHLSRWAFKESGVLRVANVSHHR</sequence>
<comment type="pathway">
    <text evidence="3">Protein modification; protein glycosylation.</text>
</comment>
<evidence type="ECO:0000256" key="2">
    <source>
        <dbReference type="ARBA" id="ARBA00013350"/>
    </source>
</evidence>
<evidence type="ECO:0000259" key="4">
    <source>
        <dbReference type="Pfam" id="PF03345"/>
    </source>
</evidence>
<dbReference type="GO" id="GO:0008250">
    <property type="term" value="C:oligosaccharyltransferase complex"/>
    <property type="evidence" value="ECO:0007669"/>
    <property type="project" value="TreeGrafter"/>
</dbReference>
<feature type="domain" description="OST48 N-terminal" evidence="4">
    <location>
        <begin position="8"/>
        <end position="238"/>
    </location>
</feature>
<dbReference type="InterPro" id="IPR005013">
    <property type="entry name" value="DDOST_48_kDa_subunit"/>
</dbReference>
<accession>A0A0R3WS45</accession>
<gene>
    <name evidence="5" type="ORF">TTAC_LOCUS3570</name>
</gene>
<name>A0A0R3WS45_HYDTA</name>
<reference evidence="5 6" key="2">
    <citation type="submission" date="2018-11" db="EMBL/GenBank/DDBJ databases">
        <authorList>
            <consortium name="Pathogen Informatics"/>
        </authorList>
    </citation>
    <scope>NUCLEOTIDE SEQUENCE [LARGE SCALE GENOMIC DNA]</scope>
</reference>
<dbReference type="PANTHER" id="PTHR10830:SF0">
    <property type="entry name" value="DOLICHYL-DIPHOSPHOOLIGOSACCHARIDE--PROTEIN GLYCOSYLTRANSFERASE 48 KDA SUBUNIT"/>
    <property type="match status" value="1"/>
</dbReference>
<evidence type="ECO:0000313" key="6">
    <source>
        <dbReference type="Proteomes" id="UP000274429"/>
    </source>
</evidence>
<dbReference type="Pfam" id="PF03345">
    <property type="entry name" value="OST48_N"/>
    <property type="match status" value="1"/>
</dbReference>
<dbReference type="WBParaSite" id="TTAC_0000358501-mRNA-1">
    <property type="protein sequence ID" value="TTAC_0000358501-mRNA-1"/>
    <property type="gene ID" value="TTAC_0000358501"/>
</dbReference>
<dbReference type="EMBL" id="UYWX01002649">
    <property type="protein sequence ID" value="VDM22892.1"/>
    <property type="molecule type" value="Genomic_DNA"/>
</dbReference>
<evidence type="ECO:0000313" key="5">
    <source>
        <dbReference type="EMBL" id="VDM22892.1"/>
    </source>
</evidence>
<keyword evidence="6" id="KW-1185">Reference proteome</keyword>
<comment type="subcellular location">
    <subcellularLocation>
        <location evidence="1 3">Endoplasmic reticulum membrane</location>
        <topology evidence="1 3">Single-pass type I membrane protein</topology>
    </subcellularLocation>
</comment>
<reference evidence="7" key="1">
    <citation type="submission" date="2017-02" db="UniProtKB">
        <authorList>
            <consortium name="WormBaseParasite"/>
        </authorList>
    </citation>
    <scope>IDENTIFICATION</scope>
</reference>
<dbReference type="GO" id="GO:0018279">
    <property type="term" value="P:protein N-linked glycosylation via asparagine"/>
    <property type="evidence" value="ECO:0007669"/>
    <property type="project" value="UniProtKB-UniRule"/>
</dbReference>
<dbReference type="AlphaFoldDB" id="A0A0R3WS45"/>
<comment type="function">
    <text evidence="3">Subunit of the oligosaccharyl transferase (OST) complex that catalyzes the initial transfer of a defined glycan (Glc(3)Man(9)GlcNAc(2) in eukaryotes) from the lipid carrier dolichol-pyrophosphate to an asparagine residue within an Asn-X-Ser/Thr consensus motif in nascent polypeptide chains, the first step in protein N-glycosylation. N-glycosylation occurs cotranslationally and the complex associates with the Sec61 complex at the channel-forming translocon complex that mediates protein translocation across the endoplasmic reticulum (ER).</text>
</comment>